<dbReference type="EMBL" id="JAIUJR010000003">
    <property type="protein sequence ID" value="MCA0132327.1"/>
    <property type="molecule type" value="Genomic_DNA"/>
</dbReference>
<evidence type="ECO:0000259" key="1">
    <source>
        <dbReference type="PROSITE" id="PS51352"/>
    </source>
</evidence>
<dbReference type="CDD" id="cd02969">
    <property type="entry name" value="PRX_like1"/>
    <property type="match status" value="1"/>
</dbReference>
<sequence>MARTESNMMPLGTKAPDFSLIDTKDDKLKSLHQLSGKKGTLVMFICNHCPFVIHVNKELVKLANDYKKQGINCIAISSNDVVNYPQDGPDKMKLHAKENGYPFPYLYDETQNVAKAYDAACTPDFFLFNTNLELVYAGQLDGSRPGNDIPVTGQDLRNAMSGLVNNTPISQNQKPSMGCNIKWK</sequence>
<evidence type="ECO:0000313" key="2">
    <source>
        <dbReference type="EMBL" id="MCA0132327.1"/>
    </source>
</evidence>
<dbReference type="InterPro" id="IPR013740">
    <property type="entry name" value="Redoxin"/>
</dbReference>
<organism evidence="2 3">
    <name type="scientific">Winogradskyella alexanderae</name>
    <dbReference type="NCBI Taxonomy" id="2877123"/>
    <lineage>
        <taxon>Bacteria</taxon>
        <taxon>Pseudomonadati</taxon>
        <taxon>Bacteroidota</taxon>
        <taxon>Flavobacteriia</taxon>
        <taxon>Flavobacteriales</taxon>
        <taxon>Flavobacteriaceae</taxon>
        <taxon>Winogradskyella</taxon>
    </lineage>
</organism>
<keyword evidence="3" id="KW-1185">Reference proteome</keyword>
<dbReference type="RefSeq" id="WP_224527700.1">
    <property type="nucleotide sequence ID" value="NZ_JAIUJR010000003.1"/>
</dbReference>
<reference evidence="3" key="1">
    <citation type="submission" date="2023-07" db="EMBL/GenBank/DDBJ databases">
        <authorList>
            <person name="Yue Y."/>
        </authorList>
    </citation>
    <scope>NUCLEOTIDE SEQUENCE [LARGE SCALE GENOMIC DNA]</scope>
    <source>
        <strain evidence="3">D23</strain>
    </source>
</reference>
<dbReference type="SUPFAM" id="SSF52833">
    <property type="entry name" value="Thioredoxin-like"/>
    <property type="match status" value="1"/>
</dbReference>
<dbReference type="PROSITE" id="PS51352">
    <property type="entry name" value="THIOREDOXIN_2"/>
    <property type="match status" value="1"/>
</dbReference>
<dbReference type="InterPro" id="IPR013766">
    <property type="entry name" value="Thioredoxin_domain"/>
</dbReference>
<accession>A0ABS7XQQ1</accession>
<comment type="caution">
    <text evidence="2">The sequence shown here is derived from an EMBL/GenBank/DDBJ whole genome shotgun (WGS) entry which is preliminary data.</text>
</comment>
<dbReference type="InterPro" id="IPR036249">
    <property type="entry name" value="Thioredoxin-like_sf"/>
</dbReference>
<dbReference type="InterPro" id="IPR047262">
    <property type="entry name" value="PRX-like1"/>
</dbReference>
<dbReference type="PANTHER" id="PTHR43640:SF1">
    <property type="entry name" value="THIOREDOXIN-DEPENDENT PEROXIREDOXIN"/>
    <property type="match status" value="1"/>
</dbReference>
<proteinExistence type="predicted"/>
<gene>
    <name evidence="2" type="ORF">LBU54_06995</name>
</gene>
<protein>
    <submittedName>
        <fullName evidence="2">Thioredoxin family protein</fullName>
    </submittedName>
</protein>
<feature type="domain" description="Thioredoxin" evidence="1">
    <location>
        <begin position="9"/>
        <end position="165"/>
    </location>
</feature>
<dbReference type="Gene3D" id="3.40.30.10">
    <property type="entry name" value="Glutaredoxin"/>
    <property type="match status" value="1"/>
</dbReference>
<dbReference type="Pfam" id="PF08534">
    <property type="entry name" value="Redoxin"/>
    <property type="match status" value="1"/>
</dbReference>
<dbReference type="Proteomes" id="UP001198901">
    <property type="component" value="Unassembled WGS sequence"/>
</dbReference>
<evidence type="ECO:0000313" key="3">
    <source>
        <dbReference type="Proteomes" id="UP001198901"/>
    </source>
</evidence>
<dbReference type="PANTHER" id="PTHR43640">
    <property type="entry name" value="OS07G0260300 PROTEIN"/>
    <property type="match status" value="1"/>
</dbReference>
<name>A0ABS7XQQ1_9FLAO</name>